<dbReference type="PANTHER" id="PTHR28259:SF1">
    <property type="entry name" value="FLUORIDE EXPORT PROTEIN 1-RELATED"/>
    <property type="match status" value="1"/>
</dbReference>
<feature type="transmembrane region" description="Helical" evidence="10">
    <location>
        <begin position="27"/>
        <end position="47"/>
    </location>
</feature>
<feature type="binding site" evidence="10">
    <location>
        <position position="70"/>
    </location>
    <ligand>
        <name>Na(+)</name>
        <dbReference type="ChEBI" id="CHEBI:29101"/>
        <note>structural</note>
    </ligand>
</feature>
<dbReference type="EMBL" id="SJDT01000002">
    <property type="protein sequence ID" value="TBW22797.1"/>
    <property type="molecule type" value="Genomic_DNA"/>
</dbReference>
<dbReference type="GO" id="GO:0005886">
    <property type="term" value="C:plasma membrane"/>
    <property type="evidence" value="ECO:0007669"/>
    <property type="project" value="UniProtKB-SubCell"/>
</dbReference>
<keyword evidence="10" id="KW-0813">Transport</keyword>
<organism evidence="11 12">
    <name type="scientific">Arcanobacterium bovis</name>
    <dbReference type="NCBI Taxonomy" id="2529275"/>
    <lineage>
        <taxon>Bacteria</taxon>
        <taxon>Bacillati</taxon>
        <taxon>Actinomycetota</taxon>
        <taxon>Actinomycetes</taxon>
        <taxon>Actinomycetales</taxon>
        <taxon>Actinomycetaceae</taxon>
        <taxon>Arcanobacterium</taxon>
    </lineage>
</organism>
<evidence type="ECO:0000313" key="12">
    <source>
        <dbReference type="Proteomes" id="UP000293036"/>
    </source>
</evidence>
<keyword evidence="10" id="KW-0406">Ion transport</keyword>
<evidence type="ECO:0000256" key="4">
    <source>
        <dbReference type="ARBA" id="ARBA00022989"/>
    </source>
</evidence>
<gene>
    <name evidence="10 11" type="primary">crcB</name>
    <name evidence="10" type="synonym">fluC</name>
    <name evidence="11" type="ORF">EZJ44_02520</name>
</gene>
<comment type="activity regulation">
    <text evidence="10">Na(+) is not transported, but it plays an essential structural role and its presence is essential for fluoride channel function.</text>
</comment>
<feature type="transmembrane region" description="Helical" evidence="10">
    <location>
        <begin position="54"/>
        <end position="75"/>
    </location>
</feature>
<dbReference type="GO" id="GO:0046872">
    <property type="term" value="F:metal ion binding"/>
    <property type="evidence" value="ECO:0007669"/>
    <property type="project" value="UniProtKB-KW"/>
</dbReference>
<evidence type="ECO:0000256" key="2">
    <source>
        <dbReference type="ARBA" id="ARBA00022475"/>
    </source>
</evidence>
<sequence>MTLVLMAIAGGFGAALRYFIDSKLPKKLFPTGTFTVNFVGSALLGLCTGLQLGGAISATLLLILGTGFAGGFTTFSTASLETYTMLKNNQAKKAYLYAASMLLLCLVIAYVSLLLGFTLAK</sequence>
<dbReference type="OrthoDB" id="5148600at2"/>
<dbReference type="GO" id="GO:0140114">
    <property type="term" value="P:cellular detoxification of fluoride"/>
    <property type="evidence" value="ECO:0007669"/>
    <property type="project" value="UniProtKB-UniRule"/>
</dbReference>
<evidence type="ECO:0000256" key="6">
    <source>
        <dbReference type="ARBA" id="ARBA00023303"/>
    </source>
</evidence>
<comment type="catalytic activity">
    <reaction evidence="8">
        <text>fluoride(in) = fluoride(out)</text>
        <dbReference type="Rhea" id="RHEA:76159"/>
        <dbReference type="ChEBI" id="CHEBI:17051"/>
    </reaction>
    <physiologicalReaction direction="left-to-right" evidence="8">
        <dbReference type="Rhea" id="RHEA:76160"/>
    </physiologicalReaction>
</comment>
<evidence type="ECO:0000256" key="7">
    <source>
        <dbReference type="ARBA" id="ARBA00035120"/>
    </source>
</evidence>
<evidence type="ECO:0000256" key="5">
    <source>
        <dbReference type="ARBA" id="ARBA00023136"/>
    </source>
</evidence>
<keyword evidence="5 10" id="KW-0472">Membrane</keyword>
<dbReference type="GO" id="GO:0062054">
    <property type="term" value="F:fluoride channel activity"/>
    <property type="evidence" value="ECO:0007669"/>
    <property type="project" value="UniProtKB-UniRule"/>
</dbReference>
<evidence type="ECO:0000313" key="11">
    <source>
        <dbReference type="EMBL" id="TBW22797.1"/>
    </source>
</evidence>
<comment type="similarity">
    <text evidence="7 10">Belongs to the fluoride channel Fluc/FEX (TC 1.A.43) family.</text>
</comment>
<dbReference type="NCBIfam" id="TIGR00494">
    <property type="entry name" value="crcB"/>
    <property type="match status" value="1"/>
</dbReference>
<dbReference type="InterPro" id="IPR003691">
    <property type="entry name" value="FluC"/>
</dbReference>
<keyword evidence="3 10" id="KW-0812">Transmembrane</keyword>
<dbReference type="AlphaFoldDB" id="A0A4Q9V2K8"/>
<name>A0A4Q9V2K8_9ACTO</name>
<evidence type="ECO:0000256" key="8">
    <source>
        <dbReference type="ARBA" id="ARBA00035585"/>
    </source>
</evidence>
<keyword evidence="12" id="KW-1185">Reference proteome</keyword>
<evidence type="ECO:0000256" key="1">
    <source>
        <dbReference type="ARBA" id="ARBA00004651"/>
    </source>
</evidence>
<keyword evidence="4 10" id="KW-1133">Transmembrane helix</keyword>
<keyword evidence="10" id="KW-0479">Metal-binding</keyword>
<dbReference type="Proteomes" id="UP000293036">
    <property type="component" value="Unassembled WGS sequence"/>
</dbReference>
<comment type="subcellular location">
    <subcellularLocation>
        <location evidence="1 10">Cell membrane</location>
        <topology evidence="1 10">Multi-pass membrane protein</topology>
    </subcellularLocation>
</comment>
<dbReference type="HAMAP" id="MF_00454">
    <property type="entry name" value="FluC"/>
    <property type="match status" value="1"/>
</dbReference>
<keyword evidence="10" id="KW-0915">Sodium</keyword>
<proteinExistence type="inferred from homology"/>
<feature type="binding site" evidence="10">
    <location>
        <position position="73"/>
    </location>
    <ligand>
        <name>Na(+)</name>
        <dbReference type="ChEBI" id="CHEBI:29101"/>
        <note>structural</note>
    </ligand>
</feature>
<evidence type="ECO:0000256" key="3">
    <source>
        <dbReference type="ARBA" id="ARBA00022692"/>
    </source>
</evidence>
<dbReference type="PANTHER" id="PTHR28259">
    <property type="entry name" value="FLUORIDE EXPORT PROTEIN 1-RELATED"/>
    <property type="match status" value="1"/>
</dbReference>
<evidence type="ECO:0000256" key="9">
    <source>
        <dbReference type="ARBA" id="ARBA00049940"/>
    </source>
</evidence>
<dbReference type="Pfam" id="PF02537">
    <property type="entry name" value="CRCB"/>
    <property type="match status" value="1"/>
</dbReference>
<dbReference type="RefSeq" id="WP_131279807.1">
    <property type="nucleotide sequence ID" value="NZ_JBHSLR010000009.1"/>
</dbReference>
<accession>A0A4Q9V2K8</accession>
<keyword evidence="6 10" id="KW-0407">Ion channel</keyword>
<evidence type="ECO:0000256" key="10">
    <source>
        <dbReference type="HAMAP-Rule" id="MF_00454"/>
    </source>
</evidence>
<comment type="function">
    <text evidence="9 10">Fluoride-specific ion channel. Important for reducing fluoride concentration in the cell, thus reducing its toxicity.</text>
</comment>
<reference evidence="11 12" key="1">
    <citation type="submission" date="2019-02" db="EMBL/GenBank/DDBJ databases">
        <title>Arcanobacterium bovis sp. nov., isolated from the milk of a cow with mastitis.</title>
        <authorList>
            <person name="Sammra O."/>
            <person name="Foster G."/>
            <person name="Hassan A."/>
            <person name="Alssahen M."/>
            <person name="Laemmler C."/>
            <person name="Borowiak M."/>
            <person name="Malorny B."/>
            <person name="Abdulmawjood A."/>
        </authorList>
    </citation>
    <scope>NUCLEOTIDE SEQUENCE [LARGE SCALE GENOMIC DNA]</scope>
    <source>
        <strain evidence="11 12">C605018/01/1</strain>
    </source>
</reference>
<keyword evidence="2 10" id="KW-1003">Cell membrane</keyword>
<feature type="transmembrane region" description="Helical" evidence="10">
    <location>
        <begin position="95"/>
        <end position="120"/>
    </location>
</feature>
<protein>
    <recommendedName>
        <fullName evidence="10">Fluoride-specific ion channel FluC</fullName>
    </recommendedName>
</protein>
<comment type="caution">
    <text evidence="11">The sequence shown here is derived from an EMBL/GenBank/DDBJ whole genome shotgun (WGS) entry which is preliminary data.</text>
</comment>